<evidence type="ECO:0000256" key="3">
    <source>
        <dbReference type="ARBA" id="ARBA00022692"/>
    </source>
</evidence>
<gene>
    <name evidence="10" type="ORF">H9950_05425</name>
</gene>
<name>A0A9D2KTX5_9BACE</name>
<dbReference type="InterPro" id="IPR025857">
    <property type="entry name" value="MacB_PCD"/>
</dbReference>
<accession>A0A9D2KTX5</accession>
<evidence type="ECO:0000313" key="11">
    <source>
        <dbReference type="Proteomes" id="UP000823862"/>
    </source>
</evidence>
<dbReference type="InterPro" id="IPR003838">
    <property type="entry name" value="ABC3_permease_C"/>
</dbReference>
<dbReference type="Proteomes" id="UP000823862">
    <property type="component" value="Unassembled WGS sequence"/>
</dbReference>
<dbReference type="PANTHER" id="PTHR30572">
    <property type="entry name" value="MEMBRANE COMPONENT OF TRANSPORTER-RELATED"/>
    <property type="match status" value="1"/>
</dbReference>
<dbReference type="GO" id="GO:0022857">
    <property type="term" value="F:transmembrane transporter activity"/>
    <property type="evidence" value="ECO:0007669"/>
    <property type="project" value="TreeGrafter"/>
</dbReference>
<feature type="domain" description="ABC3 transporter permease C-terminal" evidence="8">
    <location>
        <begin position="299"/>
        <end position="428"/>
    </location>
</feature>
<organism evidence="10 11">
    <name type="scientific">Candidatus Bacteroides avicola</name>
    <dbReference type="NCBI Taxonomy" id="2838468"/>
    <lineage>
        <taxon>Bacteria</taxon>
        <taxon>Pseudomonadati</taxon>
        <taxon>Bacteroidota</taxon>
        <taxon>Bacteroidia</taxon>
        <taxon>Bacteroidales</taxon>
        <taxon>Bacteroidaceae</taxon>
        <taxon>Bacteroides</taxon>
    </lineage>
</organism>
<comment type="similarity">
    <text evidence="6">Belongs to the ABC-4 integral membrane protein family.</text>
</comment>
<dbReference type="Pfam" id="PF02687">
    <property type="entry name" value="FtsX"/>
    <property type="match status" value="1"/>
</dbReference>
<dbReference type="AlphaFoldDB" id="A0A9D2KTX5"/>
<dbReference type="Pfam" id="PF12704">
    <property type="entry name" value="MacB_PCD"/>
    <property type="match status" value="1"/>
</dbReference>
<comment type="caution">
    <text evidence="10">The sequence shown here is derived from an EMBL/GenBank/DDBJ whole genome shotgun (WGS) entry which is preliminary data.</text>
</comment>
<dbReference type="PANTHER" id="PTHR30572:SF4">
    <property type="entry name" value="ABC TRANSPORTER PERMEASE YTRF"/>
    <property type="match status" value="1"/>
</dbReference>
<evidence type="ECO:0000256" key="5">
    <source>
        <dbReference type="ARBA" id="ARBA00023136"/>
    </source>
</evidence>
<sequence>MILLHQIWNQRRQNLWIFIELLIAGFFLWMVIDPIYVLTANRLIPQGGDTRGMYVLNLGQYDKSFGEYDPTQDSAQVMRRHYQDIVRAVRTCPEVEAFTVSAYSSFPNGMSWSGMELFNEDSVRVHVQQYRFIPLDGSDLPKTYGMVDVPTGQPVTLPADFAQRRMIALSERAARDLFGTTDAVGLTVYESPDREEPHEVAAVFRNYKHYTSEQPYPMAVMSEENLRMAPFTANIYHIVFRLKDGVDADAFETRFRAEMAPQLSRGNFYFDSLKTFGDYSRQNALSSGVTNKLRLQYALGGFALLCIFLGMVGTFYIRANARREEVGILRAMGVSRAGIVRRFLVESWVLVTVAYALALLVVANYVYAAGFAEGINAVNITKELVPDPAYPQNRPWPHFLSVSVLTYAVLLLTALVGTWIPVRRAARILPVEALREE</sequence>
<proteinExistence type="inferred from homology"/>
<feature type="transmembrane region" description="Helical" evidence="7">
    <location>
        <begin position="399"/>
        <end position="420"/>
    </location>
</feature>
<evidence type="ECO:0000259" key="8">
    <source>
        <dbReference type="Pfam" id="PF02687"/>
    </source>
</evidence>
<evidence type="ECO:0000256" key="1">
    <source>
        <dbReference type="ARBA" id="ARBA00004651"/>
    </source>
</evidence>
<comment type="subcellular location">
    <subcellularLocation>
        <location evidence="1">Cell membrane</location>
        <topology evidence="1">Multi-pass membrane protein</topology>
    </subcellularLocation>
</comment>
<feature type="transmembrane region" description="Helical" evidence="7">
    <location>
        <begin position="343"/>
        <end position="367"/>
    </location>
</feature>
<keyword evidence="3 7" id="KW-0812">Transmembrane</keyword>
<feature type="transmembrane region" description="Helical" evidence="7">
    <location>
        <begin position="297"/>
        <end position="317"/>
    </location>
</feature>
<reference evidence="10" key="2">
    <citation type="submission" date="2021-04" db="EMBL/GenBank/DDBJ databases">
        <authorList>
            <person name="Gilroy R."/>
        </authorList>
    </citation>
    <scope>NUCLEOTIDE SEQUENCE</scope>
    <source>
        <strain evidence="10">ChiHjej12B11-9795</strain>
    </source>
</reference>
<feature type="transmembrane region" description="Helical" evidence="7">
    <location>
        <begin position="15"/>
        <end position="32"/>
    </location>
</feature>
<evidence type="ECO:0000313" key="10">
    <source>
        <dbReference type="EMBL" id="HJA85621.1"/>
    </source>
</evidence>
<dbReference type="GO" id="GO:0005886">
    <property type="term" value="C:plasma membrane"/>
    <property type="evidence" value="ECO:0007669"/>
    <property type="project" value="UniProtKB-SubCell"/>
</dbReference>
<evidence type="ECO:0000256" key="2">
    <source>
        <dbReference type="ARBA" id="ARBA00022475"/>
    </source>
</evidence>
<reference evidence="10" key="1">
    <citation type="journal article" date="2021" name="PeerJ">
        <title>Extensive microbial diversity within the chicken gut microbiome revealed by metagenomics and culture.</title>
        <authorList>
            <person name="Gilroy R."/>
            <person name="Ravi A."/>
            <person name="Getino M."/>
            <person name="Pursley I."/>
            <person name="Horton D.L."/>
            <person name="Alikhan N.F."/>
            <person name="Baker D."/>
            <person name="Gharbi K."/>
            <person name="Hall N."/>
            <person name="Watson M."/>
            <person name="Adriaenssens E.M."/>
            <person name="Foster-Nyarko E."/>
            <person name="Jarju S."/>
            <person name="Secka A."/>
            <person name="Antonio M."/>
            <person name="Oren A."/>
            <person name="Chaudhuri R.R."/>
            <person name="La Ragione R."/>
            <person name="Hildebrand F."/>
            <person name="Pallen M.J."/>
        </authorList>
    </citation>
    <scope>NUCLEOTIDE SEQUENCE</scope>
    <source>
        <strain evidence="10">ChiHjej12B11-9795</strain>
    </source>
</reference>
<feature type="domain" description="MacB-like periplasmic core" evidence="9">
    <location>
        <begin position="88"/>
        <end position="257"/>
    </location>
</feature>
<evidence type="ECO:0000256" key="6">
    <source>
        <dbReference type="ARBA" id="ARBA00038076"/>
    </source>
</evidence>
<evidence type="ECO:0000256" key="4">
    <source>
        <dbReference type="ARBA" id="ARBA00022989"/>
    </source>
</evidence>
<evidence type="ECO:0000256" key="7">
    <source>
        <dbReference type="SAM" id="Phobius"/>
    </source>
</evidence>
<keyword evidence="4 7" id="KW-1133">Transmembrane helix</keyword>
<dbReference type="InterPro" id="IPR050250">
    <property type="entry name" value="Macrolide_Exporter_MacB"/>
</dbReference>
<keyword evidence="5 7" id="KW-0472">Membrane</keyword>
<keyword evidence="2" id="KW-1003">Cell membrane</keyword>
<dbReference type="EMBL" id="DWZI01000032">
    <property type="protein sequence ID" value="HJA85621.1"/>
    <property type="molecule type" value="Genomic_DNA"/>
</dbReference>
<evidence type="ECO:0000259" key="9">
    <source>
        <dbReference type="Pfam" id="PF12704"/>
    </source>
</evidence>
<protein>
    <submittedName>
        <fullName evidence="10">FtsX-like permease family protein</fullName>
    </submittedName>
</protein>